<organism evidence="3">
    <name type="scientific">Aureococcus anophagefferens</name>
    <name type="common">Harmful bloom alga</name>
    <dbReference type="NCBI Taxonomy" id="44056"/>
    <lineage>
        <taxon>Eukaryota</taxon>
        <taxon>Sar</taxon>
        <taxon>Stramenopiles</taxon>
        <taxon>Ochrophyta</taxon>
        <taxon>Pelagophyceae</taxon>
        <taxon>Pelagomonadales</taxon>
        <taxon>Pelagomonadaceae</taxon>
        <taxon>Aureococcus</taxon>
    </lineage>
</organism>
<dbReference type="OrthoDB" id="10509959at2759"/>
<protein>
    <submittedName>
        <fullName evidence="2">Uncharacterized protein</fullName>
    </submittedName>
</protein>
<keyword evidence="3" id="KW-1185">Reference proteome</keyword>
<sequence length="304" mass="32018">MKYTEEAYQLTDEESLAPVRAAPQRSSRAGFAAALVATALSSAAVTYRVARPAAGAPALMALDGDSSVVVHAHALSLHTFMLSHSDVLDAIDLKVDYLGSAASIEEHGIIFESVNKYELCAEDSLEQGEWWPMVHCMYGLQACMSYTETSDAMSCSEAESGADDDVAIPGSDTTGLDSCVCTLEGVVDYCSAKHTSTNLTTLSACTKSAEALTLYEESNNVAYAINDGSPLWVTINGNEYSFSTNETDIGLASWATQVLSLTCQAIDDSGASLPSTCSDYVYPSSTDSSDVDNTGGDVTPVVPV</sequence>
<name>F0YGB6_AURAN</name>
<dbReference type="EMBL" id="GL833138">
    <property type="protein sequence ID" value="EGB05868.1"/>
    <property type="molecule type" value="Genomic_DNA"/>
</dbReference>
<reference evidence="2 3" key="1">
    <citation type="journal article" date="2011" name="Proc. Natl. Acad. Sci. U.S.A.">
        <title>Niche of harmful alga Aureococcus anophagefferens revealed through ecogenomics.</title>
        <authorList>
            <person name="Gobler C.J."/>
            <person name="Berry D.L."/>
            <person name="Dyhrman S.T."/>
            <person name="Wilhelm S.W."/>
            <person name="Salamov A."/>
            <person name="Lobanov A.V."/>
            <person name="Zhang Y."/>
            <person name="Collier J.L."/>
            <person name="Wurch L.L."/>
            <person name="Kustka A.B."/>
            <person name="Dill B.D."/>
            <person name="Shah M."/>
            <person name="VerBerkmoes N.C."/>
            <person name="Kuo A."/>
            <person name="Terry A."/>
            <person name="Pangilinan J."/>
            <person name="Lindquist E.A."/>
            <person name="Lucas S."/>
            <person name="Paulsen I.T."/>
            <person name="Hattenrath-Lehmann T.K."/>
            <person name="Talmage S.C."/>
            <person name="Walker E.A."/>
            <person name="Koch F."/>
            <person name="Burson A.M."/>
            <person name="Marcoval M.A."/>
            <person name="Tang Y.Z."/>
            <person name="Lecleir G.R."/>
            <person name="Coyne K.J."/>
            <person name="Berg G.M."/>
            <person name="Bertrand E.M."/>
            <person name="Saito M.A."/>
            <person name="Gladyshev V.N."/>
            <person name="Grigoriev I.V."/>
        </authorList>
    </citation>
    <scope>NUCLEOTIDE SEQUENCE [LARGE SCALE GENOMIC DNA]</scope>
    <source>
        <strain evidence="3">CCMP 1984</strain>
    </source>
</reference>
<dbReference type="KEGG" id="aaf:AURANDRAFT_66101"/>
<evidence type="ECO:0000256" key="1">
    <source>
        <dbReference type="SAM" id="MobiDB-lite"/>
    </source>
</evidence>
<accession>F0YGB6</accession>
<evidence type="ECO:0000313" key="3">
    <source>
        <dbReference type="Proteomes" id="UP000002729"/>
    </source>
</evidence>
<proteinExistence type="predicted"/>
<evidence type="ECO:0000313" key="2">
    <source>
        <dbReference type="EMBL" id="EGB05868.1"/>
    </source>
</evidence>
<dbReference type="AlphaFoldDB" id="F0YGB6"/>
<dbReference type="RefSeq" id="XP_009039412.1">
    <property type="nucleotide sequence ID" value="XM_009041164.1"/>
</dbReference>
<feature type="region of interest" description="Disordered" evidence="1">
    <location>
        <begin position="284"/>
        <end position="304"/>
    </location>
</feature>
<dbReference type="GeneID" id="20225650"/>
<dbReference type="Proteomes" id="UP000002729">
    <property type="component" value="Unassembled WGS sequence"/>
</dbReference>
<gene>
    <name evidence="2" type="ORF">AURANDRAFT_66101</name>
</gene>
<dbReference type="InParanoid" id="F0YGB6"/>